<keyword evidence="1" id="KW-1185">Reference proteome</keyword>
<reference evidence="2" key="1">
    <citation type="submission" date="2025-08" db="UniProtKB">
        <authorList>
            <consortium name="RefSeq"/>
        </authorList>
    </citation>
    <scope>IDENTIFICATION</scope>
</reference>
<dbReference type="RefSeq" id="XP_021121546.1">
    <property type="nucleotide sequence ID" value="XM_021265887.1"/>
</dbReference>
<name>A0AAX6TIC1_HETGA</name>
<evidence type="ECO:0000313" key="1">
    <source>
        <dbReference type="Proteomes" id="UP000694906"/>
    </source>
</evidence>
<gene>
    <name evidence="2" type="primary">LOC101710235</name>
</gene>
<sequence>MGPGHHRTPCSGNIAERSPRVMACQRLPDSVPGPDAGCSMIKFAQETTLNPATLLPDSDSYACPSMTVWTLTTSTTNRPDLTDETFFTNGNSFMEDGVRTDLYGPGHQFHVSGVCTGKLQGETKERSLFKPYRFFSVRSRLQYNRLQKNPL</sequence>
<evidence type="ECO:0000313" key="2">
    <source>
        <dbReference type="RefSeq" id="XP_021121546.1"/>
    </source>
</evidence>
<dbReference type="GeneID" id="101710235"/>
<accession>A0AAX6TIC1</accession>
<dbReference type="Proteomes" id="UP000694906">
    <property type="component" value="Unplaced"/>
</dbReference>
<proteinExistence type="predicted"/>
<protein>
    <submittedName>
        <fullName evidence="2">Uncharacterized protein LOC101710235 isoform X2</fullName>
    </submittedName>
</protein>
<dbReference type="AlphaFoldDB" id="A0AAX6TIC1"/>
<organism evidence="1 2">
    <name type="scientific">Heterocephalus glaber</name>
    <name type="common">Naked mole rat</name>
    <dbReference type="NCBI Taxonomy" id="10181"/>
    <lineage>
        <taxon>Eukaryota</taxon>
        <taxon>Metazoa</taxon>
        <taxon>Chordata</taxon>
        <taxon>Craniata</taxon>
        <taxon>Vertebrata</taxon>
        <taxon>Euteleostomi</taxon>
        <taxon>Mammalia</taxon>
        <taxon>Eutheria</taxon>
        <taxon>Euarchontoglires</taxon>
        <taxon>Glires</taxon>
        <taxon>Rodentia</taxon>
        <taxon>Hystricomorpha</taxon>
        <taxon>Bathyergidae</taxon>
        <taxon>Heterocephalus</taxon>
    </lineage>
</organism>